<proteinExistence type="predicted"/>
<dbReference type="Proteomes" id="UP000078542">
    <property type="component" value="Unassembled WGS sequence"/>
</dbReference>
<dbReference type="STRING" id="456900.A0A195CQY9"/>
<evidence type="ECO:0000313" key="1">
    <source>
        <dbReference type="EMBL" id="KYN03153.1"/>
    </source>
</evidence>
<keyword evidence="2" id="KW-1185">Reference proteome</keyword>
<name>A0A195CQY9_9HYME</name>
<evidence type="ECO:0000313" key="2">
    <source>
        <dbReference type="Proteomes" id="UP000078542"/>
    </source>
</evidence>
<dbReference type="EMBL" id="KQ977381">
    <property type="protein sequence ID" value="KYN03153.1"/>
    <property type="molecule type" value="Genomic_DNA"/>
</dbReference>
<protein>
    <submittedName>
        <fullName evidence="1">Uncharacterized protein</fullName>
    </submittedName>
</protein>
<organism evidence="1 2">
    <name type="scientific">Cyphomyrmex costatus</name>
    <dbReference type="NCBI Taxonomy" id="456900"/>
    <lineage>
        <taxon>Eukaryota</taxon>
        <taxon>Metazoa</taxon>
        <taxon>Ecdysozoa</taxon>
        <taxon>Arthropoda</taxon>
        <taxon>Hexapoda</taxon>
        <taxon>Insecta</taxon>
        <taxon>Pterygota</taxon>
        <taxon>Neoptera</taxon>
        <taxon>Endopterygota</taxon>
        <taxon>Hymenoptera</taxon>
        <taxon>Apocrita</taxon>
        <taxon>Aculeata</taxon>
        <taxon>Formicoidea</taxon>
        <taxon>Formicidae</taxon>
        <taxon>Myrmicinae</taxon>
        <taxon>Cyphomyrmex</taxon>
    </lineage>
</organism>
<sequence length="324" mass="36566">MENESCADKNEEEKGPTRCFVCDADVKGRFYALATCRTQNSRTRVIEKLGELVGEGYMVVITEDDVICRSCGILVNTLDRLEIEMRKARNHILRFLEQKYSLNEGELRSSDKPKPCQPPQITRSGAKDIACNTKANETDSHSENTKLSKSHSWLQCDKCKYTTRLDSFMVYHLQNHIKEAIFCDNCGNTLEITKHNCSKANDLGNKKNETDDSDIVTKNEAIQTLLKQTQILPFTQTTPPPLIGFSNCDPTSSQEQMYVLQSIDITNTDNSKKLDSNLIEKTQVTPEKDTKHVLTVKDDGSLLMVEVPISYIPKTPSINSLTFK</sequence>
<dbReference type="AlphaFoldDB" id="A0A195CQY9"/>
<reference evidence="1 2" key="1">
    <citation type="submission" date="2016-03" db="EMBL/GenBank/DDBJ databases">
        <title>Cyphomyrmex costatus WGS genome.</title>
        <authorList>
            <person name="Nygaard S."/>
            <person name="Hu H."/>
            <person name="Boomsma J."/>
            <person name="Zhang G."/>
        </authorList>
    </citation>
    <scope>NUCLEOTIDE SEQUENCE [LARGE SCALE GENOMIC DNA]</scope>
    <source>
        <strain evidence="1">MS0001</strain>
        <tissue evidence="1">Whole body</tissue>
    </source>
</reference>
<accession>A0A195CQY9</accession>
<gene>
    <name evidence="1" type="ORF">ALC62_06020</name>
</gene>